<feature type="region of interest" description="Disordered" evidence="1">
    <location>
        <begin position="61"/>
        <end position="85"/>
    </location>
</feature>
<proteinExistence type="predicted"/>
<feature type="compositionally biased region" description="Basic and acidic residues" evidence="1">
    <location>
        <begin position="258"/>
        <end position="276"/>
    </location>
</feature>
<organism evidence="2 3">
    <name type="scientific">Pseudocercospora musae</name>
    <dbReference type="NCBI Taxonomy" id="113226"/>
    <lineage>
        <taxon>Eukaryota</taxon>
        <taxon>Fungi</taxon>
        <taxon>Dikarya</taxon>
        <taxon>Ascomycota</taxon>
        <taxon>Pezizomycotina</taxon>
        <taxon>Dothideomycetes</taxon>
        <taxon>Dothideomycetidae</taxon>
        <taxon>Mycosphaerellales</taxon>
        <taxon>Mycosphaerellaceae</taxon>
        <taxon>Pseudocercospora</taxon>
    </lineage>
</organism>
<feature type="region of interest" description="Disordered" evidence="1">
    <location>
        <begin position="208"/>
        <end position="301"/>
    </location>
</feature>
<feature type="compositionally biased region" description="Basic and acidic residues" evidence="1">
    <location>
        <begin position="223"/>
        <end position="241"/>
    </location>
</feature>
<evidence type="ECO:0000313" key="2">
    <source>
        <dbReference type="EMBL" id="KXT04127.1"/>
    </source>
</evidence>
<feature type="compositionally biased region" description="Polar residues" evidence="1">
    <location>
        <begin position="278"/>
        <end position="292"/>
    </location>
</feature>
<keyword evidence="3" id="KW-1185">Reference proteome</keyword>
<feature type="compositionally biased region" description="Low complexity" evidence="1">
    <location>
        <begin position="64"/>
        <end position="80"/>
    </location>
</feature>
<evidence type="ECO:0000256" key="1">
    <source>
        <dbReference type="SAM" id="MobiDB-lite"/>
    </source>
</evidence>
<evidence type="ECO:0000313" key="3">
    <source>
        <dbReference type="Proteomes" id="UP000073492"/>
    </source>
</evidence>
<dbReference type="AlphaFoldDB" id="A0A139HP09"/>
<sequence>MSQHRLEQPPQTLVSALLRTELFQKTLPTSDPICEDFFIDWTYTFHQLDLWLQQCRKSTPLNHNPPGGSNDSTPSSSSSSHLPEIPNKDYLRKLLMAEMPRPVEDGDWMAQAITRRELRGLFSHFHRQSHDEERGRATLDSIISCRIAVAKEFEDVLWSNMYNSVWNEAESGRMRVLVNGDEEGEYERAVIELVSGFIEGANSRWAGMEADKGKREKRKRRHRDEEVVRERSRGPDEEKLEPASSAQCKREKGKRRHRDEEIVRERIRGPDEEKLEPASSTQSLQNDIQQNGDENDGGTWENWLRERRDDLLPGLFFIPMNYSLTHRATE</sequence>
<reference evidence="2 3" key="1">
    <citation type="submission" date="2015-07" db="EMBL/GenBank/DDBJ databases">
        <title>Comparative genomics of the Sigatoka disease complex on banana suggests a link between parallel evolutionary changes in Pseudocercospora fijiensis and Pseudocercospora eumusae and increased virulence on the banana host.</title>
        <authorList>
            <person name="Chang T.-C."/>
            <person name="Salvucci A."/>
            <person name="Crous P.W."/>
            <person name="Stergiopoulos I."/>
        </authorList>
    </citation>
    <scope>NUCLEOTIDE SEQUENCE [LARGE SCALE GENOMIC DNA]</scope>
    <source>
        <strain evidence="2 3">CBS 116634</strain>
    </source>
</reference>
<gene>
    <name evidence="2" type="ORF">AC579_8968</name>
</gene>
<accession>A0A139HP09</accession>
<dbReference type="Proteomes" id="UP000073492">
    <property type="component" value="Unassembled WGS sequence"/>
</dbReference>
<dbReference type="EMBL" id="LFZO01000593">
    <property type="protein sequence ID" value="KXT04127.1"/>
    <property type="molecule type" value="Genomic_DNA"/>
</dbReference>
<name>A0A139HP09_9PEZI</name>
<protein>
    <submittedName>
        <fullName evidence="2">Uncharacterized protein</fullName>
    </submittedName>
</protein>
<comment type="caution">
    <text evidence="2">The sequence shown here is derived from an EMBL/GenBank/DDBJ whole genome shotgun (WGS) entry which is preliminary data.</text>
</comment>